<feature type="compositionally biased region" description="Acidic residues" evidence="1">
    <location>
        <begin position="665"/>
        <end position="690"/>
    </location>
</feature>
<dbReference type="OrthoDB" id="205993at2759"/>
<dbReference type="Pfam" id="PF04910">
    <property type="entry name" value="Tcf25"/>
    <property type="match status" value="1"/>
</dbReference>
<keyword evidence="3" id="KW-1185">Reference proteome</keyword>
<feature type="compositionally biased region" description="Basic residues" evidence="1">
    <location>
        <begin position="67"/>
        <end position="78"/>
    </location>
</feature>
<evidence type="ECO:0000313" key="2">
    <source>
        <dbReference type="EMBL" id="KAE9395130.1"/>
    </source>
</evidence>
<dbReference type="InterPro" id="IPR006994">
    <property type="entry name" value="TCF25/Rqc1"/>
</dbReference>
<feature type="compositionally biased region" description="Low complexity" evidence="1">
    <location>
        <begin position="79"/>
        <end position="98"/>
    </location>
</feature>
<feature type="region of interest" description="Disordered" evidence="1">
    <location>
        <begin position="1"/>
        <end position="110"/>
    </location>
</feature>
<dbReference type="GO" id="GO:0072344">
    <property type="term" value="P:rescue of stalled ribosome"/>
    <property type="evidence" value="ECO:0007669"/>
    <property type="project" value="TreeGrafter"/>
</dbReference>
<dbReference type="AlphaFoldDB" id="A0A6A4HBL2"/>
<proteinExistence type="predicted"/>
<dbReference type="PANTHER" id="PTHR22684">
    <property type="entry name" value="NULP1-RELATED"/>
    <property type="match status" value="1"/>
</dbReference>
<feature type="compositionally biased region" description="Acidic residues" evidence="1">
    <location>
        <begin position="53"/>
        <end position="63"/>
    </location>
</feature>
<dbReference type="PANTHER" id="PTHR22684:SF0">
    <property type="entry name" value="RIBOSOME QUALITY CONTROL COMPLEX SUBUNIT TCF25"/>
    <property type="match status" value="1"/>
</dbReference>
<evidence type="ECO:0000313" key="3">
    <source>
        <dbReference type="Proteomes" id="UP000799118"/>
    </source>
</evidence>
<dbReference type="GO" id="GO:1990112">
    <property type="term" value="C:RQC complex"/>
    <property type="evidence" value="ECO:0007669"/>
    <property type="project" value="TreeGrafter"/>
</dbReference>
<feature type="region of interest" description="Disordered" evidence="1">
    <location>
        <begin position="652"/>
        <end position="694"/>
    </location>
</feature>
<evidence type="ECO:0008006" key="4">
    <source>
        <dbReference type="Google" id="ProtNLM"/>
    </source>
</evidence>
<dbReference type="EMBL" id="ML769537">
    <property type="protein sequence ID" value="KAE9395130.1"/>
    <property type="molecule type" value="Genomic_DNA"/>
</dbReference>
<sequence length="726" mass="80581">MPPRLNKRQQREVEELQALAGQSNIEKESESEDEETLSQSKSGPSGFAALFTTEDDEEEEEDEQPKSRSKKSKKKKKTTTSVPDKPAAPATAPAAPLPKNEKKAAKKAKAKAKKSGMDEIDAALEALSAKYVIHLSLNSTMARSLSSLLSVNPAHLDSEAELKRFFGAKVVAANRDKPSGGSASSSKRAHITQRSILTKPQASWAPAHMREGLSARQLTEEEINDKLARNEWDDGAPGEKWWTVEYSKRYKGMTMAFLQVVLSGDPQGFYNLLQRAPWHADSWLQLAEVFRHREEHSSAVDAVDRAMFAYERAFVGGFSFTNGVENRPFFLAAGMSQWLLDVFNLFDASSNEKDKPKSCRMDPSVLPGWTYSRALALQLSNKEQDKSASTAALIEAADSFPSVVPLLADKLDVTLPASIRGHRDFRIETDCRSLSTPNAILHLLSHIYVQRSFSLWKDPKIMTWFTESLTSHFTSLLSSSLPSTPRRNRFLTLYADNPSLCYSAYRHVLVLRINALLPVIRLACDPLPPPTKVPVSEYGDAFFDGVKDSDALGSVGARRRMTRREREMEERRLARLIPDVNERRQVQAIFENNPLIQQRFPGPGGVVQFAQALEMLPPDALEDMFAAAVADAGVGDVADNRQMPGQMPGLEDFLFGEAGDAGNGQEDEGRVDEEEEEEEGEDDEDDDEDLAPMPVRVIRNLLGRFWGGARANANADRELRDQGGVD</sequence>
<dbReference type="GO" id="GO:1990116">
    <property type="term" value="P:ribosome-associated ubiquitin-dependent protein catabolic process"/>
    <property type="evidence" value="ECO:0007669"/>
    <property type="project" value="TreeGrafter"/>
</dbReference>
<protein>
    <recommendedName>
        <fullName evidence="4">DUF654-domain-containing protein</fullName>
    </recommendedName>
</protein>
<reference evidence="2" key="1">
    <citation type="journal article" date="2019" name="Environ. Microbiol.">
        <title>Fungal ecological strategies reflected in gene transcription - a case study of two litter decomposers.</title>
        <authorList>
            <person name="Barbi F."/>
            <person name="Kohler A."/>
            <person name="Barry K."/>
            <person name="Baskaran P."/>
            <person name="Daum C."/>
            <person name="Fauchery L."/>
            <person name="Ihrmark K."/>
            <person name="Kuo A."/>
            <person name="LaButti K."/>
            <person name="Lipzen A."/>
            <person name="Morin E."/>
            <person name="Grigoriev I.V."/>
            <person name="Henrissat B."/>
            <person name="Lindahl B."/>
            <person name="Martin F."/>
        </authorList>
    </citation>
    <scope>NUCLEOTIDE SEQUENCE</scope>
    <source>
        <strain evidence="2">JB14</strain>
    </source>
</reference>
<evidence type="ECO:0000256" key="1">
    <source>
        <dbReference type="SAM" id="MobiDB-lite"/>
    </source>
</evidence>
<dbReference type="Proteomes" id="UP000799118">
    <property type="component" value="Unassembled WGS sequence"/>
</dbReference>
<gene>
    <name evidence="2" type="ORF">BT96DRAFT_958580</name>
</gene>
<accession>A0A6A4HBL2</accession>
<name>A0A6A4HBL2_9AGAR</name>
<organism evidence="2 3">
    <name type="scientific">Gymnopus androsaceus JB14</name>
    <dbReference type="NCBI Taxonomy" id="1447944"/>
    <lineage>
        <taxon>Eukaryota</taxon>
        <taxon>Fungi</taxon>
        <taxon>Dikarya</taxon>
        <taxon>Basidiomycota</taxon>
        <taxon>Agaricomycotina</taxon>
        <taxon>Agaricomycetes</taxon>
        <taxon>Agaricomycetidae</taxon>
        <taxon>Agaricales</taxon>
        <taxon>Marasmiineae</taxon>
        <taxon>Omphalotaceae</taxon>
        <taxon>Gymnopus</taxon>
    </lineage>
</organism>